<dbReference type="RefSeq" id="XP_026599631.1">
    <property type="nucleotide sequence ID" value="XM_026751899.1"/>
</dbReference>
<dbReference type="AlphaFoldDB" id="A0A3D8QRQ0"/>
<dbReference type="CDD" id="cd09917">
    <property type="entry name" value="F-box_SF"/>
    <property type="match status" value="1"/>
</dbReference>
<dbReference type="Pfam" id="PF00646">
    <property type="entry name" value="F-box"/>
    <property type="match status" value="1"/>
</dbReference>
<gene>
    <name evidence="3" type="ORF">DSM5745_09883</name>
</gene>
<sequence length="609" mass="69003">MSKKRRSPSWHDADEERAWLARKSIVSGYEADDEKMSLDGESGTVTIESDPFRALCWDCGSMILEHLDVLDLLQCEQVNKGWREFVKHWIAVRGYLFFPETWKPHLRDVEDVDERLTRAEEAAVKYAQYLRVKTGRASGVREINSATSFKVAGDFAVWTVGTKVLGRRLGFQENGATYPTRTWDLTVELTTAPGTSWVYHSVDLQVGPGGHVHMRIFRDGEFEDRMMLIQTGEELWRKTYPVVTFMGHHNVILAMSETSMYSASRMHNSDDHCYYYVHDLNTGDVWHWSHLPDFTLAQFPPLCLRRIRTGGQERDVLVAFSFAEDPSAPNSWPGFNMRGCGPGHLDGLRVIDSLTGGVLQTVRFPICSSKILYVDPPQLLASPENKSEIAVVCRHRTQDGGFVFKVDRFSFDAAGTLYKARTEAMRHRPDAHCDANCADTVDFTDHSSLSIDPFRYIFLNAKSTQHEDMPAISAIEPCGVFDAVDDDGDPIHTDVKVDAWFQDGSCTKISVPGNSSELQNSAALMRERSTTVNTVYRLDCVGENKLLLLYESWAVHEHDILHYLFDFDFRRRVEDRLEADEHEDTSMSELVDTTGSSESTVSSTSDMSW</sequence>
<dbReference type="InterPro" id="IPR036047">
    <property type="entry name" value="F-box-like_dom_sf"/>
</dbReference>
<feature type="region of interest" description="Disordered" evidence="1">
    <location>
        <begin position="578"/>
        <end position="609"/>
    </location>
</feature>
<dbReference type="Proteomes" id="UP000256690">
    <property type="component" value="Unassembled WGS sequence"/>
</dbReference>
<keyword evidence="4" id="KW-1185">Reference proteome</keyword>
<feature type="compositionally biased region" description="Low complexity" evidence="1">
    <location>
        <begin position="593"/>
        <end position="609"/>
    </location>
</feature>
<dbReference type="SUPFAM" id="SSF81383">
    <property type="entry name" value="F-box domain"/>
    <property type="match status" value="1"/>
</dbReference>
<evidence type="ECO:0000256" key="1">
    <source>
        <dbReference type="SAM" id="MobiDB-lite"/>
    </source>
</evidence>
<evidence type="ECO:0000259" key="2">
    <source>
        <dbReference type="Pfam" id="PF00646"/>
    </source>
</evidence>
<accession>A0A3D8QRQ0</accession>
<comment type="caution">
    <text evidence="3">The sequence shown here is derived from an EMBL/GenBank/DDBJ whole genome shotgun (WGS) entry which is preliminary data.</text>
</comment>
<evidence type="ECO:0000313" key="4">
    <source>
        <dbReference type="Proteomes" id="UP000256690"/>
    </source>
</evidence>
<dbReference type="InterPro" id="IPR001810">
    <property type="entry name" value="F-box_dom"/>
</dbReference>
<proteinExistence type="predicted"/>
<feature type="domain" description="F-box" evidence="2">
    <location>
        <begin position="55"/>
        <end position="87"/>
    </location>
</feature>
<dbReference type="EMBL" id="PVWQ01000014">
    <property type="protein sequence ID" value="RDW64472.1"/>
    <property type="molecule type" value="Genomic_DNA"/>
</dbReference>
<dbReference type="OrthoDB" id="4466386at2759"/>
<name>A0A3D8QRQ0_9EURO</name>
<evidence type="ECO:0000313" key="3">
    <source>
        <dbReference type="EMBL" id="RDW64472.1"/>
    </source>
</evidence>
<dbReference type="GeneID" id="38120253"/>
<organism evidence="3 4">
    <name type="scientific">Aspergillus mulundensis</name>
    <dbReference type="NCBI Taxonomy" id="1810919"/>
    <lineage>
        <taxon>Eukaryota</taxon>
        <taxon>Fungi</taxon>
        <taxon>Dikarya</taxon>
        <taxon>Ascomycota</taxon>
        <taxon>Pezizomycotina</taxon>
        <taxon>Eurotiomycetes</taxon>
        <taxon>Eurotiomycetidae</taxon>
        <taxon>Eurotiales</taxon>
        <taxon>Aspergillaceae</taxon>
        <taxon>Aspergillus</taxon>
        <taxon>Aspergillus subgen. Nidulantes</taxon>
    </lineage>
</organism>
<protein>
    <recommendedName>
        <fullName evidence="2">F-box domain-containing protein</fullName>
    </recommendedName>
</protein>
<reference evidence="3 4" key="1">
    <citation type="journal article" date="2018" name="IMA Fungus">
        <title>IMA Genome-F 9: Draft genome sequence of Annulohypoxylon stygium, Aspergillus mulundensis, Berkeleyomyces basicola (syn. Thielaviopsis basicola), Ceratocystis smalleyi, two Cercospora beticola strains, Coleophoma cylindrospora, Fusarium fracticaudum, Phialophora cf. hyalina, and Morchella septimelata.</title>
        <authorList>
            <person name="Wingfield B.D."/>
            <person name="Bills G.F."/>
            <person name="Dong Y."/>
            <person name="Huang W."/>
            <person name="Nel W.J."/>
            <person name="Swalarsk-Parry B.S."/>
            <person name="Vaghefi N."/>
            <person name="Wilken P.M."/>
            <person name="An Z."/>
            <person name="de Beer Z.W."/>
            <person name="De Vos L."/>
            <person name="Chen L."/>
            <person name="Duong T.A."/>
            <person name="Gao Y."/>
            <person name="Hammerbacher A."/>
            <person name="Kikkert J.R."/>
            <person name="Li Y."/>
            <person name="Li H."/>
            <person name="Li K."/>
            <person name="Li Q."/>
            <person name="Liu X."/>
            <person name="Ma X."/>
            <person name="Naidoo K."/>
            <person name="Pethybridge S.J."/>
            <person name="Sun J."/>
            <person name="Steenkamp E.T."/>
            <person name="van der Nest M.A."/>
            <person name="van Wyk S."/>
            <person name="Wingfield M.J."/>
            <person name="Xiong C."/>
            <person name="Yue Q."/>
            <person name="Zhang X."/>
        </authorList>
    </citation>
    <scope>NUCLEOTIDE SEQUENCE [LARGE SCALE GENOMIC DNA]</scope>
    <source>
        <strain evidence="3 4">DSM 5745</strain>
    </source>
</reference>
<dbReference type="Gene3D" id="1.20.1280.50">
    <property type="match status" value="1"/>
</dbReference>